<evidence type="ECO:0000256" key="1">
    <source>
        <dbReference type="SAM" id="SignalP"/>
    </source>
</evidence>
<dbReference type="EMBL" id="JAWIIJ010000005">
    <property type="protein sequence ID" value="MDV2078913.1"/>
    <property type="molecule type" value="Genomic_DNA"/>
</dbReference>
<gene>
    <name evidence="2" type="ORF">RYS15_09455</name>
</gene>
<comment type="caution">
    <text evidence="2">The sequence shown here is derived from an EMBL/GenBank/DDBJ whole genome shotgun (WGS) entry which is preliminary data.</text>
</comment>
<feature type="signal peptide" evidence="1">
    <location>
        <begin position="1"/>
        <end position="18"/>
    </location>
</feature>
<proteinExistence type="predicted"/>
<keyword evidence="3" id="KW-1185">Reference proteome</keyword>
<dbReference type="Proteomes" id="UP001269819">
    <property type="component" value="Unassembled WGS sequence"/>
</dbReference>
<protein>
    <submittedName>
        <fullName evidence="2">Uncharacterized protein</fullName>
    </submittedName>
</protein>
<evidence type="ECO:0000313" key="2">
    <source>
        <dbReference type="EMBL" id="MDV2078913.1"/>
    </source>
</evidence>
<feature type="chain" id="PRO_5045567884" evidence="1">
    <location>
        <begin position="19"/>
        <end position="144"/>
    </location>
</feature>
<keyword evidence="1" id="KW-0732">Signal</keyword>
<organism evidence="2 3">
    <name type="scientific">Marinobacter xestospongiae</name>
    <dbReference type="NCBI Taxonomy" id="994319"/>
    <lineage>
        <taxon>Bacteria</taxon>
        <taxon>Pseudomonadati</taxon>
        <taxon>Pseudomonadota</taxon>
        <taxon>Gammaproteobacteria</taxon>
        <taxon>Pseudomonadales</taxon>
        <taxon>Marinobacteraceae</taxon>
        <taxon>Marinobacter</taxon>
    </lineage>
</organism>
<evidence type="ECO:0000313" key="3">
    <source>
        <dbReference type="Proteomes" id="UP001269819"/>
    </source>
</evidence>
<reference evidence="2 3" key="1">
    <citation type="submission" date="2023-10" db="EMBL/GenBank/DDBJ databases">
        <title>Characteristics and mechanism of a salt-tolerant marine origin heterotrophic nitrifying- aerobic denitrifying bacteria Marinobacter xestospongiae HN1.</title>
        <authorList>
            <person name="Qi R."/>
        </authorList>
    </citation>
    <scope>NUCLEOTIDE SEQUENCE [LARGE SCALE GENOMIC DNA]</scope>
    <source>
        <strain evidence="2 3">HN1</strain>
    </source>
</reference>
<accession>A0ABU3VXB4</accession>
<dbReference type="RefSeq" id="WP_316973576.1">
    <property type="nucleotide sequence ID" value="NZ_JAWIIJ010000005.1"/>
</dbReference>
<sequence>MQRWWLLGLLITPLLVQAGGMEPPQVDGRAMEVGATRHQGTLWRFVRFNTETDYPCLRFEAIDPDHGWQISARQEVCDIAVSDGEVVDFRDTAYTGFSAIGFNRELGGFEFDVEYIRRTAPGEQRLACSLPVTRDGRFGKLTCR</sequence>
<name>A0ABU3VXB4_9GAMM</name>